<dbReference type="Proteomes" id="UP000014065">
    <property type="component" value="Unassembled WGS sequence"/>
</dbReference>
<sequence length="100" mass="11288">MASFYHALFFPAIINGLFLAIVTRTGIDVSPSGIGLMIFGFLQPYVNEQNVLIFRVVEFILFFLPWISLAIVVIRFGVKGLIVYGVIILVSYGLILYLWK</sequence>
<evidence type="ECO:0000313" key="2">
    <source>
        <dbReference type="EMBL" id="EPA04966.1"/>
    </source>
</evidence>
<keyword evidence="1" id="KW-0472">Membrane</keyword>
<proteinExistence type="predicted"/>
<dbReference type="EMBL" id="AHJG01000237">
    <property type="protein sequence ID" value="EPA04966.1"/>
    <property type="molecule type" value="Genomic_DNA"/>
</dbReference>
<feature type="transmembrane region" description="Helical" evidence="1">
    <location>
        <begin position="52"/>
        <end position="74"/>
    </location>
</feature>
<evidence type="ECO:0000313" key="3">
    <source>
        <dbReference type="Proteomes" id="UP000014065"/>
    </source>
</evidence>
<feature type="transmembrane region" description="Helical" evidence="1">
    <location>
        <begin position="81"/>
        <end position="99"/>
    </location>
</feature>
<comment type="caution">
    <text evidence="2">The sequence shown here is derived from an EMBL/GenBank/DDBJ whole genome shotgun (WGS) entry which is preliminary data.</text>
</comment>
<gene>
    <name evidence="2" type="ORF">BG20_I0889</name>
</gene>
<evidence type="ECO:0000256" key="1">
    <source>
        <dbReference type="SAM" id="Phobius"/>
    </source>
</evidence>
<accession>S2E666</accession>
<name>S2E666_9ARCH</name>
<protein>
    <submittedName>
        <fullName evidence="2">Uncharacterized protein</fullName>
    </submittedName>
</protein>
<dbReference type="AlphaFoldDB" id="S2E666"/>
<keyword evidence="1" id="KW-1133">Transmembrane helix</keyword>
<keyword evidence="3" id="KW-1185">Reference proteome</keyword>
<dbReference type="OrthoDB" id="377599at2157"/>
<dbReference type="RefSeq" id="WP_010193618.1">
    <property type="nucleotide sequence ID" value="NZ_AHJG01000237.1"/>
</dbReference>
<feature type="transmembrane region" description="Helical" evidence="1">
    <location>
        <begin position="6"/>
        <end position="22"/>
    </location>
</feature>
<organism evidence="2 3">
    <name type="scientific">Candidatus Nitrosarchaeum limnium BG20</name>
    <dbReference type="NCBI Taxonomy" id="859192"/>
    <lineage>
        <taxon>Archaea</taxon>
        <taxon>Nitrososphaerota</taxon>
        <taxon>Nitrososphaeria</taxon>
        <taxon>Nitrosopumilales</taxon>
        <taxon>Nitrosopumilaceae</taxon>
        <taxon>Nitrosarchaeum</taxon>
    </lineage>
</organism>
<reference evidence="2 3" key="1">
    <citation type="journal article" date="2012" name="J. Bacteriol.">
        <title>Genome Sequence of "Candidatus Nitrosoarchaeum limnia" BG20, a Low-Salinity Ammonia-Oxidizing Archaeon from the San Francisco Bay Estuary.</title>
        <authorList>
            <person name="Mosier A.C."/>
            <person name="Allen E.E."/>
            <person name="Kim M."/>
            <person name="Ferriera S."/>
            <person name="Francis C.A."/>
        </authorList>
    </citation>
    <scope>NUCLEOTIDE SEQUENCE [LARGE SCALE GENOMIC DNA]</scope>
    <source>
        <strain evidence="2 3">BG20</strain>
    </source>
</reference>
<keyword evidence="1" id="KW-0812">Transmembrane</keyword>